<gene>
    <name evidence="1" type="ORF">JFL75_04640</name>
</gene>
<dbReference type="KEGG" id="bhc:JFL75_04640"/>
<reference evidence="1" key="1">
    <citation type="submission" date="2021-01" db="EMBL/GenBank/DDBJ databases">
        <title>Description of Breznakiella homolactica.</title>
        <authorList>
            <person name="Song Y."/>
            <person name="Brune A."/>
        </authorList>
    </citation>
    <scope>NUCLEOTIDE SEQUENCE</scope>
    <source>
        <strain evidence="1">RmG30</strain>
    </source>
</reference>
<dbReference type="RefSeq" id="WP_215627518.1">
    <property type="nucleotide sequence ID" value="NZ_CP067089.2"/>
</dbReference>
<proteinExistence type="predicted"/>
<organism evidence="1 2">
    <name type="scientific">Breznakiella homolactica</name>
    <dbReference type="NCBI Taxonomy" id="2798577"/>
    <lineage>
        <taxon>Bacteria</taxon>
        <taxon>Pseudomonadati</taxon>
        <taxon>Spirochaetota</taxon>
        <taxon>Spirochaetia</taxon>
        <taxon>Spirochaetales</taxon>
        <taxon>Breznakiellaceae</taxon>
        <taxon>Breznakiella</taxon>
    </lineage>
</organism>
<accession>A0A7T7XPN2</accession>
<sequence length="151" mass="17124">MSDIFDALLRSKGSYSLPYLIKISHPDAGTLRFINDREGIDYQGEHYSPTSFSYTEPKWQDGRLVNGSISIACGDNRIISFIENSDEGISVTVTGIKLQDRTIQEINTYYHQYGSVDYDGFVVSWNLEGDDKMDMVFPPDVFNQFNNRGNA</sequence>
<protein>
    <submittedName>
        <fullName evidence="1">Uncharacterized protein</fullName>
    </submittedName>
</protein>
<keyword evidence="2" id="KW-1185">Reference proteome</keyword>
<dbReference type="EMBL" id="CP067089">
    <property type="protein sequence ID" value="QQO10214.1"/>
    <property type="molecule type" value="Genomic_DNA"/>
</dbReference>
<dbReference type="Proteomes" id="UP000595917">
    <property type="component" value="Chromosome"/>
</dbReference>
<evidence type="ECO:0000313" key="2">
    <source>
        <dbReference type="Proteomes" id="UP000595917"/>
    </source>
</evidence>
<dbReference type="AlphaFoldDB" id="A0A7T7XPN2"/>
<name>A0A7T7XPN2_9SPIR</name>
<evidence type="ECO:0000313" key="1">
    <source>
        <dbReference type="EMBL" id="QQO10214.1"/>
    </source>
</evidence>